<name>E4TML3_MARTH</name>
<dbReference type="EMBL" id="CP002349">
    <property type="protein sequence ID" value="ADR23447.1"/>
    <property type="molecule type" value="Genomic_DNA"/>
</dbReference>
<proteinExistence type="predicted"/>
<evidence type="ECO:0000313" key="2">
    <source>
        <dbReference type="Proteomes" id="UP000008720"/>
    </source>
</evidence>
<dbReference type="eggNOG" id="COG3536">
    <property type="taxonomic scope" value="Bacteria"/>
</dbReference>
<reference evidence="1 2" key="1">
    <citation type="journal article" date="2011" name="Stand. Genomic Sci.">
        <title>Complete genome sequence of Marivirga tractuosa type strain (H-43).</title>
        <authorList>
            <person name="Pagani I."/>
            <person name="Chertkov O."/>
            <person name="Lapidus A."/>
            <person name="Lucas S."/>
            <person name="Del Rio T.G."/>
            <person name="Tice H."/>
            <person name="Copeland A."/>
            <person name="Cheng J.F."/>
            <person name="Nolan M."/>
            <person name="Saunders E."/>
            <person name="Pitluck S."/>
            <person name="Held B."/>
            <person name="Goodwin L."/>
            <person name="Liolios K."/>
            <person name="Ovchinikova G."/>
            <person name="Ivanova N."/>
            <person name="Mavromatis K."/>
            <person name="Pati A."/>
            <person name="Chen A."/>
            <person name="Palaniappan K."/>
            <person name="Land M."/>
            <person name="Hauser L."/>
            <person name="Jeffries C.D."/>
            <person name="Detter J.C."/>
            <person name="Han C."/>
            <person name="Tapia R."/>
            <person name="Ngatchou-Djao O.D."/>
            <person name="Rohde M."/>
            <person name="Goker M."/>
            <person name="Spring S."/>
            <person name="Sikorski J."/>
            <person name="Woyke T."/>
            <person name="Bristow J."/>
            <person name="Eisen J.A."/>
            <person name="Markowitz V."/>
            <person name="Hugenholtz P."/>
            <person name="Klenk H.P."/>
            <person name="Kyrpides N.C."/>
        </authorList>
    </citation>
    <scope>NUCLEOTIDE SEQUENCE [LARGE SCALE GENOMIC DNA]</scope>
    <source>
        <strain evidence="2">ATCC 23168 / DSM 4126 / NBRC 15989 / NCIMB 1408 / VKM B-1430 / H-43</strain>
    </source>
</reference>
<sequence length="1144" mass="131051">MILKYVFRVVVISILVLFISPKFLYAQSNCFETEYTSYQIPDSILIISSTIQINNIAGEELGYEIFDNVLKINECQEGEFFRVCFNYVLKETELVKSAVPEEWYDSTARFTNNIQVQEEKNRSTQELLGLGGIQIDGAYMRSVSGGGQQSAMMHSVMDLTISGNISEDLQLQARMTDQQMPFEPEGNTQRLQDFDRVNFQLIHENWGMEAGDLDIQSNRDLNFLRFNRQVQGLAISSTKLSFDSTDSKTQAVTSFARSKTGIQSIQPLEGVLGPYRIDGPQNEPFIFLLAGSEKVFLDGKLLDRGLENDYVIDYNAAELTFNSKIYISKYSRIQIEFEYSDRQYSRNVTTLQHQQSIGNLDVNIGYFQQSDKPGNQMNDLSKSDFEELSNLDAGATYGEISSADSVGYSSSRKRYAQIDTLINGQTYQIFKRSENPEIAHYQLSFTMVGENHGDYRIANSSENGVSYEWVAPIDGVPQGNYAPIKRVALPQNQRIINLGFNYNLKDDSKISFEYAGSEFVSNRFNQENTKQTGNAFSVGYQSDAKDLSFGKNSSIDYFIKYEYLDSAFSPVQPFREMEFNRNWGMEQSATFQAGEEHLLSLGTSIQNDKQNFSYEVALRNKENFGNGAQHSVVFQNRGDLNIAFNGFMMNSKHGETQTDWKKATADFSYAKYKIQPGYTFRTEQHQIKIKDEIASSFQFFDSHSFYLAKPDSNHWDFKIAHEFRADQRPIEGEFREFEKAQNTKLQTSFRYGEDNQLAFNLLRREIQTTIDSTRTEKYFQGGLNWQSSFWDGNIIQKLNFQTGTGRVLQRSYFFMEVARSLGTHSWSDLNGNGEQELNEFFEDETEYGDRNYVKVLTMGDSYQTAFINNLQYQLRWNLPKSWAKSENLMQYLEKFSGSFNVNLDNKNTFEEWASRISPFSFDNGDQVLSSRNMWKSNFWYNRGGIAFLEASLSNSNRKQLMIEGFEGMDRSVFLLAGSLNAFQDWNFSTTYRQTSNASFSEVVEERDYQFNTTSVNPKISWQGGRNLRVSLAYRNENKLSADESAGGAVLVNSIELSNKLIQAKNGVLESKFSYVSVDSELRDNRSPLAFEMFEGLRAGDNYVWNLSLRRKIIGDLNLILQYIGRKSQDSKTIHNGSVQLTALF</sequence>
<evidence type="ECO:0000313" key="1">
    <source>
        <dbReference type="EMBL" id="ADR23447.1"/>
    </source>
</evidence>
<organism evidence="1 2">
    <name type="scientific">Marivirga tractuosa (strain ATCC 23168 / DSM 4126 / NBRC 15989 / NCIMB 1408 / VKM B-1430 / H-43)</name>
    <name type="common">Microscilla tractuosa</name>
    <name type="synonym">Flexibacter tractuosus</name>
    <dbReference type="NCBI Taxonomy" id="643867"/>
    <lineage>
        <taxon>Bacteria</taxon>
        <taxon>Pseudomonadati</taxon>
        <taxon>Bacteroidota</taxon>
        <taxon>Cytophagia</taxon>
        <taxon>Cytophagales</taxon>
        <taxon>Marivirgaceae</taxon>
        <taxon>Marivirga</taxon>
    </lineage>
</organism>
<gene>
    <name evidence="1" type="ordered locus">Ftrac_3475</name>
</gene>
<dbReference type="RefSeq" id="WP_013455589.1">
    <property type="nucleotide sequence ID" value="NC_014759.1"/>
</dbReference>
<protein>
    <submittedName>
        <fullName evidence="1">Uncharacterized protein</fullName>
    </submittedName>
</protein>
<accession>E4TML3</accession>
<dbReference type="AlphaFoldDB" id="E4TML3"/>
<dbReference type="OrthoDB" id="9815802at2"/>
<dbReference type="KEGG" id="mtt:Ftrac_3475"/>
<dbReference type="HOGENOM" id="CLU_275678_0_0_10"/>
<dbReference type="STRING" id="643867.Ftrac_3475"/>
<keyword evidence="2" id="KW-1185">Reference proteome</keyword>
<dbReference type="Proteomes" id="UP000008720">
    <property type="component" value="Chromosome"/>
</dbReference>